<keyword evidence="4" id="KW-0274">FAD</keyword>
<dbReference type="Pfam" id="PF07992">
    <property type="entry name" value="Pyr_redox_2"/>
    <property type="match status" value="1"/>
</dbReference>
<comment type="catalytic activity">
    <reaction evidence="8">
        <text>a quinone + NADH + H(+) = a quinol + NAD(+)</text>
        <dbReference type="Rhea" id="RHEA:46160"/>
        <dbReference type="ChEBI" id="CHEBI:15378"/>
        <dbReference type="ChEBI" id="CHEBI:24646"/>
        <dbReference type="ChEBI" id="CHEBI:57540"/>
        <dbReference type="ChEBI" id="CHEBI:57945"/>
        <dbReference type="ChEBI" id="CHEBI:132124"/>
        <dbReference type="EC" id="1.6.5.9"/>
    </reaction>
</comment>
<dbReference type="Proteomes" id="UP001196870">
    <property type="component" value="Unassembled WGS sequence"/>
</dbReference>
<dbReference type="InterPro" id="IPR023753">
    <property type="entry name" value="FAD/NAD-binding_dom"/>
</dbReference>
<dbReference type="PRINTS" id="PR00368">
    <property type="entry name" value="FADPNR"/>
</dbReference>
<evidence type="ECO:0000256" key="2">
    <source>
        <dbReference type="ARBA" id="ARBA00012637"/>
    </source>
</evidence>
<proteinExistence type="inferred from homology"/>
<dbReference type="PRINTS" id="PR00411">
    <property type="entry name" value="PNDRDTASEI"/>
</dbReference>
<keyword evidence="3" id="KW-0285">Flavoprotein</keyword>
<protein>
    <recommendedName>
        <fullName evidence="2">NADH:ubiquinone reductase (non-electrogenic)</fullName>
        <ecNumber evidence="2">1.6.5.9</ecNumber>
    </recommendedName>
</protein>
<name>A0ABS5ESH3_9PROT</name>
<keyword evidence="9" id="KW-1133">Transmembrane helix</keyword>
<keyword evidence="6" id="KW-0560">Oxidoreductase</keyword>
<evidence type="ECO:0000256" key="8">
    <source>
        <dbReference type="ARBA" id="ARBA00047599"/>
    </source>
</evidence>
<accession>A0ABS5ESH3</accession>
<keyword evidence="5" id="KW-0809">Transit peptide</keyword>
<reference evidence="13" key="1">
    <citation type="journal article" date="2021" name="Syst. Appl. Microbiol.">
        <title>Roseomonas hellenica sp. nov., isolated from roots of wild-growing Alkanna tinctoria.</title>
        <authorList>
            <person name="Rat A."/>
            <person name="Naranjo H.D."/>
            <person name="Lebbe L."/>
            <person name="Cnockaert M."/>
            <person name="Krigas N."/>
            <person name="Grigoriadou K."/>
            <person name="Maloupa E."/>
            <person name="Willems A."/>
        </authorList>
    </citation>
    <scope>NUCLEOTIDE SEQUENCE [LARGE SCALE GENOMIC DNA]</scope>
    <source>
        <strain evidence="13">LMG 31523</strain>
    </source>
</reference>
<comment type="caution">
    <text evidence="12">The sequence shown here is derived from an EMBL/GenBank/DDBJ whole genome shotgun (WGS) entry which is preliminary data.</text>
</comment>
<keyword evidence="9" id="KW-0472">Membrane</keyword>
<evidence type="ECO:0000256" key="3">
    <source>
        <dbReference type="ARBA" id="ARBA00022630"/>
    </source>
</evidence>
<dbReference type="InterPro" id="IPR036188">
    <property type="entry name" value="FAD/NAD-bd_sf"/>
</dbReference>
<keyword evidence="9" id="KW-0812">Transmembrane</keyword>
<evidence type="ECO:0000256" key="4">
    <source>
        <dbReference type="ARBA" id="ARBA00022827"/>
    </source>
</evidence>
<evidence type="ECO:0000313" key="12">
    <source>
        <dbReference type="EMBL" id="MBR0663261.1"/>
    </source>
</evidence>
<dbReference type="Pfam" id="PF22366">
    <property type="entry name" value="NDH2_C"/>
    <property type="match status" value="1"/>
</dbReference>
<evidence type="ECO:0000259" key="11">
    <source>
        <dbReference type="Pfam" id="PF22366"/>
    </source>
</evidence>
<dbReference type="Gene3D" id="3.50.50.100">
    <property type="match status" value="1"/>
</dbReference>
<feature type="transmembrane region" description="Helical" evidence="9">
    <location>
        <begin position="368"/>
        <end position="388"/>
    </location>
</feature>
<evidence type="ECO:0000256" key="7">
    <source>
        <dbReference type="ARBA" id="ARBA00023027"/>
    </source>
</evidence>
<sequence length="422" mass="45128">MPDQPLRPRVVILGAGFGGLSVARGLAREPVEVLVVDRRNHHLFQPLLYQVATAAVSPADVAWPVRQIVGRQPNTQVVMADATGIDLARRVVATSAGEIPYDTLVVACGVSHSYWGQDGWAAHAPGLKTIDDATHVRTRILTAFERAEVEEDVAARRRLLTFVVVGGGPTGVEMAGAVAEVARDALARDFKRIDPRSARIILAEAGPRILPVFPEPLSAYAQRALERMGVEVLTGRRVTAVDAGGVRLDEEEIAAEVIIWGAGVAAPALIRALPGDHDRSGRVLVAPDLSLPGHPEVFVVGDAAQVVDAKGVAVPGVAPAAKQMGRHVARVLAARLAGSTAPPPFAYRHAGDLATIGRNAAVVRIGRVSLTGFLAWLFWSLAHIYFLIGMRNRLLVATHWAWIYLTRQRGARLITGEDAPRS</sequence>
<dbReference type="SUPFAM" id="SSF51905">
    <property type="entry name" value="FAD/NAD(P)-binding domain"/>
    <property type="match status" value="1"/>
</dbReference>
<evidence type="ECO:0000313" key="13">
    <source>
        <dbReference type="Proteomes" id="UP001196870"/>
    </source>
</evidence>
<organism evidence="12 13">
    <name type="scientific">Plastoroseomonas hellenica</name>
    <dbReference type="NCBI Taxonomy" id="2687306"/>
    <lineage>
        <taxon>Bacteria</taxon>
        <taxon>Pseudomonadati</taxon>
        <taxon>Pseudomonadota</taxon>
        <taxon>Alphaproteobacteria</taxon>
        <taxon>Acetobacterales</taxon>
        <taxon>Acetobacteraceae</taxon>
        <taxon>Plastoroseomonas</taxon>
    </lineage>
</organism>
<evidence type="ECO:0000259" key="10">
    <source>
        <dbReference type="Pfam" id="PF07992"/>
    </source>
</evidence>
<dbReference type="InterPro" id="IPR054585">
    <property type="entry name" value="NDH2-like_C"/>
</dbReference>
<evidence type="ECO:0000256" key="5">
    <source>
        <dbReference type="ARBA" id="ARBA00022946"/>
    </source>
</evidence>
<dbReference type="PANTHER" id="PTHR43706:SF47">
    <property type="entry name" value="EXTERNAL NADH-UBIQUINONE OXIDOREDUCTASE 1, MITOCHONDRIAL-RELATED"/>
    <property type="match status" value="1"/>
</dbReference>
<evidence type="ECO:0000256" key="9">
    <source>
        <dbReference type="SAM" id="Phobius"/>
    </source>
</evidence>
<keyword evidence="7" id="KW-0520">NAD</keyword>
<dbReference type="InterPro" id="IPR045024">
    <property type="entry name" value="NDH-2"/>
</dbReference>
<keyword evidence="13" id="KW-1185">Reference proteome</keyword>
<dbReference type="EC" id="1.6.5.9" evidence="2"/>
<comment type="similarity">
    <text evidence="1">Belongs to the NADH dehydrogenase family.</text>
</comment>
<evidence type="ECO:0000256" key="6">
    <source>
        <dbReference type="ARBA" id="ARBA00023002"/>
    </source>
</evidence>
<feature type="domain" description="FAD/NAD(P)-binding" evidence="10">
    <location>
        <begin position="9"/>
        <end position="325"/>
    </location>
</feature>
<dbReference type="PANTHER" id="PTHR43706">
    <property type="entry name" value="NADH DEHYDROGENASE"/>
    <property type="match status" value="1"/>
</dbReference>
<gene>
    <name evidence="12" type="ORF">GXW71_02720</name>
</gene>
<feature type="domain" description="External alternative NADH-ubiquinone oxidoreductase-like C-terminal" evidence="11">
    <location>
        <begin position="349"/>
        <end position="405"/>
    </location>
</feature>
<dbReference type="EMBL" id="JAAGBB010000002">
    <property type="protein sequence ID" value="MBR0663261.1"/>
    <property type="molecule type" value="Genomic_DNA"/>
</dbReference>
<evidence type="ECO:0000256" key="1">
    <source>
        <dbReference type="ARBA" id="ARBA00005272"/>
    </source>
</evidence>
<dbReference type="RefSeq" id="WP_211850845.1">
    <property type="nucleotide sequence ID" value="NZ_JAAGBB010000002.1"/>
</dbReference>